<name>A0AA36JEM2_9DINO</name>
<dbReference type="PANTHER" id="PTHR34598:SF3">
    <property type="entry name" value="OXIDOREDUCTASE AN1597"/>
    <property type="match status" value="1"/>
</dbReference>
<dbReference type="Proteomes" id="UP001178507">
    <property type="component" value="Unassembled WGS sequence"/>
</dbReference>
<proteinExistence type="inferred from homology"/>
<comment type="similarity">
    <text evidence="1">Belongs to the asaB hydroxylase/desaturase family.</text>
</comment>
<dbReference type="EMBL" id="CAUJNA010003556">
    <property type="protein sequence ID" value="CAJ1404793.1"/>
    <property type="molecule type" value="Genomic_DNA"/>
</dbReference>
<protein>
    <submittedName>
        <fullName evidence="2">Uncharacterized protein</fullName>
    </submittedName>
</protein>
<sequence length="667" mass="74492">MSWPEIQAPSQPGIKRNLQGDVMCVHGVFNYQKPTVERTLVRNGKLYTNRDTSGSDDQICGAQWSSEELVVRNARLEEPFQLDLQGFELHRCPTAVAYEDFFLEENILRRYYPEVVGLVKKATGAKYVIPFDHNIRSASGKSSEKQISGGAKVQAPAGLVHNDYTLTGGPLRFELLAQPPKINDSVKDAGPAIPKEVYDAGRKGRWAIVNAWRNIRDRPVEVYPFALMDARTASQKDLCVLEIRYADRIGENYFAASSPEHRWYYYPGIAREEVILLKQWDSEGWLHGGQKSNFTLHSAFKDPTSPEEGEDRVSCEVRWFDQSWEAMETFQPAPEGILIMMLALQPPELSPATCLDLQSLLHLWSALRFATSSVLQSCAWCMPSLAWHCMRLLLRWLEGGALGATAIANLLRHAETLQGPLRRARCSAKWALSTLAVTRTRLIFQSLLAEKRLFDAELSMAGIFEISTGAQARLLEGLQQAPLALLPAVLTDEGCALRPERLNWSDWKEFLAHCPCFWLNTTAEALWSSVECFGHGDSVELSWEVSHSQVPSLCHFGGGESGRLFETAAGRQDLTVSLWISSSDLSAHLHFTREGWPLRLNCIVLGSDMRAMNFFGSMGRVAVEPGECPVAEALLVGQRSLVKRAATESFETLAADARDFLRQCGEV</sequence>
<accession>A0AA36JEM2</accession>
<keyword evidence="3" id="KW-1185">Reference proteome</keyword>
<dbReference type="AlphaFoldDB" id="A0AA36JEM2"/>
<evidence type="ECO:0000313" key="2">
    <source>
        <dbReference type="EMBL" id="CAJ1404793.1"/>
    </source>
</evidence>
<organism evidence="2 3">
    <name type="scientific">Effrenium voratum</name>
    <dbReference type="NCBI Taxonomy" id="2562239"/>
    <lineage>
        <taxon>Eukaryota</taxon>
        <taxon>Sar</taxon>
        <taxon>Alveolata</taxon>
        <taxon>Dinophyceae</taxon>
        <taxon>Suessiales</taxon>
        <taxon>Symbiodiniaceae</taxon>
        <taxon>Effrenium</taxon>
    </lineage>
</organism>
<evidence type="ECO:0000256" key="1">
    <source>
        <dbReference type="ARBA" id="ARBA00023604"/>
    </source>
</evidence>
<evidence type="ECO:0000313" key="3">
    <source>
        <dbReference type="Proteomes" id="UP001178507"/>
    </source>
</evidence>
<reference evidence="2" key="1">
    <citation type="submission" date="2023-08" db="EMBL/GenBank/DDBJ databases">
        <authorList>
            <person name="Chen Y."/>
            <person name="Shah S."/>
            <person name="Dougan E. K."/>
            <person name="Thang M."/>
            <person name="Chan C."/>
        </authorList>
    </citation>
    <scope>NUCLEOTIDE SEQUENCE</scope>
</reference>
<dbReference type="NCBIfam" id="NF041278">
    <property type="entry name" value="CmcJ_NvfI_EfuI"/>
    <property type="match status" value="1"/>
</dbReference>
<gene>
    <name evidence="2" type="ORF">EVOR1521_LOCUS27176</name>
</gene>
<dbReference type="InterPro" id="IPR044053">
    <property type="entry name" value="AsaB-like"/>
</dbReference>
<comment type="caution">
    <text evidence="2">The sequence shown here is derived from an EMBL/GenBank/DDBJ whole genome shotgun (WGS) entry which is preliminary data.</text>
</comment>
<dbReference type="PANTHER" id="PTHR34598">
    <property type="entry name" value="BLL6449 PROTEIN"/>
    <property type="match status" value="1"/>
</dbReference>
<dbReference type="GO" id="GO:0016491">
    <property type="term" value="F:oxidoreductase activity"/>
    <property type="evidence" value="ECO:0007669"/>
    <property type="project" value="InterPro"/>
</dbReference>